<dbReference type="Pfam" id="PF01619">
    <property type="entry name" value="Pro_dh"/>
    <property type="match status" value="1"/>
</dbReference>
<evidence type="ECO:0000313" key="7">
    <source>
        <dbReference type="EMBL" id="KAK9417734.1"/>
    </source>
</evidence>
<name>A0ABR2UTS0_9PEZI</name>
<dbReference type="SUPFAM" id="SSF51730">
    <property type="entry name" value="FAD-linked oxidoreductase"/>
    <property type="match status" value="1"/>
</dbReference>
<dbReference type="InterPro" id="IPR029041">
    <property type="entry name" value="FAD-linked_oxidoreductase-like"/>
</dbReference>
<comment type="function">
    <text evidence="5">Converts proline to delta-1-pyrroline-5-carboxylate.</text>
</comment>
<dbReference type="PANTHER" id="PTHR13914:SF34">
    <property type="entry name" value="PROLINE DEHYDROGENASE"/>
    <property type="match status" value="1"/>
</dbReference>
<comment type="similarity">
    <text evidence="1 5">Belongs to the proline oxidase family.</text>
</comment>
<comment type="cofactor">
    <cofactor evidence="5">
        <name>FAD</name>
        <dbReference type="ChEBI" id="CHEBI:57692"/>
    </cofactor>
</comment>
<protein>
    <recommendedName>
        <fullName evidence="2 5">Proline dehydrogenase</fullName>
        <ecNumber evidence="2 5">1.5.5.2</ecNumber>
    </recommendedName>
</protein>
<evidence type="ECO:0000256" key="1">
    <source>
        <dbReference type="ARBA" id="ARBA00005869"/>
    </source>
</evidence>
<dbReference type="PANTHER" id="PTHR13914">
    <property type="entry name" value="PROLINE OXIDASE"/>
    <property type="match status" value="1"/>
</dbReference>
<keyword evidence="5" id="KW-0274">FAD</keyword>
<accession>A0ABR2UTS0</accession>
<dbReference type="Proteomes" id="UP001408356">
    <property type="component" value="Unassembled WGS sequence"/>
</dbReference>
<sequence>MANSNSALLNPDRNHVLHFITRRLWFDHFVAGENAIEVRQTVNDVKKMGYKGVILGYAREVNVTGGDTNFESPNPVGNNPDAAYVEEWKNGTLKTLSLIGKGDFLAVKFSGAGDATLDAMACGDDPPQHMWEAMEEICDAAARQGSRLWVDAEQQDLQPTIDEWTIRLMRKYNKGGTALVYTTMQAYLKRTTDNIGRHLRLAQDEGWILAVKLVRGAYIATEQRCLIHDTIQDTHSAYDTIAKNMLRQEYPGVPSSKPYPRSELFLATHNEVSIKLAWSIQTSLVQAGRPSVELGFGQLQGMADEVGCGLVQLCQDDKSDDTVAQRAIEEARRAGTPNAFKCLSWGSTRECLQFLLRRVHENADAFGRTKFWAMSLRSEILRRFKNLTRFGTMR</sequence>
<evidence type="ECO:0000313" key="8">
    <source>
        <dbReference type="Proteomes" id="UP001408356"/>
    </source>
</evidence>
<evidence type="ECO:0000256" key="3">
    <source>
        <dbReference type="ARBA" id="ARBA00023002"/>
    </source>
</evidence>
<organism evidence="7 8">
    <name type="scientific">Seiridium unicorne</name>
    <dbReference type="NCBI Taxonomy" id="138068"/>
    <lineage>
        <taxon>Eukaryota</taxon>
        <taxon>Fungi</taxon>
        <taxon>Dikarya</taxon>
        <taxon>Ascomycota</taxon>
        <taxon>Pezizomycotina</taxon>
        <taxon>Sordariomycetes</taxon>
        <taxon>Xylariomycetidae</taxon>
        <taxon>Amphisphaeriales</taxon>
        <taxon>Sporocadaceae</taxon>
        <taxon>Seiridium</taxon>
    </lineage>
</organism>
<dbReference type="EMBL" id="JARVKF010000396">
    <property type="protein sequence ID" value="KAK9417734.1"/>
    <property type="molecule type" value="Genomic_DNA"/>
</dbReference>
<gene>
    <name evidence="7" type="ORF">SUNI508_01491</name>
</gene>
<dbReference type="InterPro" id="IPR002872">
    <property type="entry name" value="Proline_DH_dom"/>
</dbReference>
<dbReference type="InterPro" id="IPR015659">
    <property type="entry name" value="Proline_oxidase"/>
</dbReference>
<dbReference type="Gene3D" id="3.20.20.220">
    <property type="match status" value="1"/>
</dbReference>
<reference evidence="7 8" key="1">
    <citation type="journal article" date="2024" name="J. Plant Pathol.">
        <title>Sequence and assembly of the genome of Seiridium unicorne, isolate CBS 538.82, causal agent of cypress canker disease.</title>
        <authorList>
            <person name="Scali E."/>
            <person name="Rocca G.D."/>
            <person name="Danti R."/>
            <person name="Garbelotto M."/>
            <person name="Barberini S."/>
            <person name="Baroncelli R."/>
            <person name="Emiliani G."/>
        </authorList>
    </citation>
    <scope>NUCLEOTIDE SEQUENCE [LARGE SCALE GENOMIC DNA]</scope>
    <source>
        <strain evidence="7 8">BM-138-508</strain>
    </source>
</reference>
<keyword evidence="4 5" id="KW-0642">Proline metabolism</keyword>
<feature type="domain" description="Proline dehydrogenase" evidence="6">
    <location>
        <begin position="40"/>
        <end position="366"/>
    </location>
</feature>
<evidence type="ECO:0000259" key="6">
    <source>
        <dbReference type="Pfam" id="PF01619"/>
    </source>
</evidence>
<evidence type="ECO:0000256" key="5">
    <source>
        <dbReference type="RuleBase" id="RU364054"/>
    </source>
</evidence>
<keyword evidence="5" id="KW-0285">Flavoprotein</keyword>
<comment type="caution">
    <text evidence="7">The sequence shown here is derived from an EMBL/GenBank/DDBJ whole genome shotgun (WGS) entry which is preliminary data.</text>
</comment>
<comment type="catalytic activity">
    <reaction evidence="5">
        <text>L-proline + a quinone = (S)-1-pyrroline-5-carboxylate + a quinol + H(+)</text>
        <dbReference type="Rhea" id="RHEA:23784"/>
        <dbReference type="ChEBI" id="CHEBI:15378"/>
        <dbReference type="ChEBI" id="CHEBI:17388"/>
        <dbReference type="ChEBI" id="CHEBI:24646"/>
        <dbReference type="ChEBI" id="CHEBI:60039"/>
        <dbReference type="ChEBI" id="CHEBI:132124"/>
        <dbReference type="EC" id="1.5.5.2"/>
    </reaction>
</comment>
<keyword evidence="3 5" id="KW-0560">Oxidoreductase</keyword>
<evidence type="ECO:0000256" key="2">
    <source>
        <dbReference type="ARBA" id="ARBA00012695"/>
    </source>
</evidence>
<proteinExistence type="inferred from homology"/>
<keyword evidence="8" id="KW-1185">Reference proteome</keyword>
<evidence type="ECO:0000256" key="4">
    <source>
        <dbReference type="ARBA" id="ARBA00023062"/>
    </source>
</evidence>
<dbReference type="EC" id="1.5.5.2" evidence="2 5"/>